<evidence type="ECO:0000256" key="1">
    <source>
        <dbReference type="ARBA" id="ARBA00023118"/>
    </source>
</evidence>
<name>A0A918R7H2_9ACTN</name>
<dbReference type="InterPro" id="IPR021124">
    <property type="entry name" value="CRISPR-assoc_prot_Cas5"/>
</dbReference>
<reference evidence="3" key="1">
    <citation type="journal article" date="2014" name="Int. J. Syst. Evol. Microbiol.">
        <title>Complete genome sequence of Corynebacterium casei LMG S-19264T (=DSM 44701T), isolated from a smear-ripened cheese.</title>
        <authorList>
            <consortium name="US DOE Joint Genome Institute (JGI-PGF)"/>
            <person name="Walter F."/>
            <person name="Albersmeier A."/>
            <person name="Kalinowski J."/>
            <person name="Ruckert C."/>
        </authorList>
    </citation>
    <scope>NUCLEOTIDE SEQUENCE</scope>
    <source>
        <strain evidence="3">JCM 5016</strain>
    </source>
</reference>
<proteinExistence type="predicted"/>
<dbReference type="CDD" id="cd09756">
    <property type="entry name" value="Cas5_I-E"/>
    <property type="match status" value="1"/>
</dbReference>
<dbReference type="GO" id="GO:0051607">
    <property type="term" value="P:defense response to virus"/>
    <property type="evidence" value="ECO:0007669"/>
    <property type="project" value="UniProtKB-KW"/>
</dbReference>
<keyword evidence="4" id="KW-1185">Reference proteome</keyword>
<accession>A0A918R7H2</accession>
<dbReference type="Gene3D" id="3.30.70.2660">
    <property type="match status" value="1"/>
</dbReference>
<dbReference type="Proteomes" id="UP000623010">
    <property type="component" value="Unassembled WGS sequence"/>
</dbReference>
<feature type="compositionally biased region" description="Pro residues" evidence="2">
    <location>
        <begin position="224"/>
        <end position="236"/>
    </location>
</feature>
<comment type="caution">
    <text evidence="3">The sequence shown here is derived from an EMBL/GenBank/DDBJ whole genome shotgun (WGS) entry which is preliminary data.</text>
</comment>
<evidence type="ECO:0000313" key="4">
    <source>
        <dbReference type="Proteomes" id="UP000623010"/>
    </source>
</evidence>
<dbReference type="InterPro" id="IPR013422">
    <property type="entry name" value="CRISPR-assoc_prot_Cas5_N"/>
</dbReference>
<dbReference type="NCBIfam" id="TIGR02593">
    <property type="entry name" value="CRISPR_cas5"/>
    <property type="match status" value="1"/>
</dbReference>
<dbReference type="EMBL" id="BMWH01000010">
    <property type="protein sequence ID" value="GGZ89851.1"/>
    <property type="molecule type" value="Genomic_DNA"/>
</dbReference>
<dbReference type="NCBIfam" id="TIGR01868">
    <property type="entry name" value="casD_Cas5e"/>
    <property type="match status" value="1"/>
</dbReference>
<keyword evidence="1" id="KW-0051">Antiviral defense</keyword>
<reference evidence="3" key="2">
    <citation type="submission" date="2020-09" db="EMBL/GenBank/DDBJ databases">
        <authorList>
            <person name="Sun Q."/>
            <person name="Ohkuma M."/>
        </authorList>
    </citation>
    <scope>NUCLEOTIDE SEQUENCE</scope>
    <source>
        <strain evidence="3">JCM 5016</strain>
    </source>
</reference>
<sequence>MTVLLLRLAGPLQSWGSAARFARRTTENAPTKSGVLGLLAAADGRPRTADLSDLAALRFGVRIDQPGLRLRDFHTAHHADSGKAMPLSERFYLADAVFVAGVEGEQALLQRLHQGLLAPHFLPYLGRRSCPPSRPLDMGPPRADTTLEEALRTAPWQASPWYRRQLTRQKSRSDAAAAPEPLEVLIDCPPGQLPHLSLRDTPVSFDPRHRQYQLRGIRTDRVAPPSPAAPAVPGPHDPTTLLRPLDGPADTTPAENLPRSS</sequence>
<organism evidence="3 4">
    <name type="scientific">Streptomyces echinoruber</name>
    <dbReference type="NCBI Taxonomy" id="68898"/>
    <lineage>
        <taxon>Bacteria</taxon>
        <taxon>Bacillati</taxon>
        <taxon>Actinomycetota</taxon>
        <taxon>Actinomycetes</taxon>
        <taxon>Kitasatosporales</taxon>
        <taxon>Streptomycetaceae</taxon>
        <taxon>Streptomyces</taxon>
    </lineage>
</organism>
<feature type="region of interest" description="Disordered" evidence="2">
    <location>
        <begin position="217"/>
        <end position="261"/>
    </location>
</feature>
<protein>
    <submittedName>
        <fullName evidence="3">Type I-E CRISPR-associated protein Cas5/CasD</fullName>
    </submittedName>
</protein>
<evidence type="ECO:0000313" key="3">
    <source>
        <dbReference type="EMBL" id="GGZ89851.1"/>
    </source>
</evidence>
<dbReference type="Pfam" id="PF09704">
    <property type="entry name" value="Cas_Cas5d"/>
    <property type="match status" value="1"/>
</dbReference>
<dbReference type="AlphaFoldDB" id="A0A918R7H2"/>
<dbReference type="GO" id="GO:0043571">
    <property type="term" value="P:maintenance of CRISPR repeat elements"/>
    <property type="evidence" value="ECO:0007669"/>
    <property type="project" value="InterPro"/>
</dbReference>
<dbReference type="GO" id="GO:0003723">
    <property type="term" value="F:RNA binding"/>
    <property type="evidence" value="ECO:0007669"/>
    <property type="project" value="InterPro"/>
</dbReference>
<gene>
    <name evidence="3" type="ORF">GCM10010389_30260</name>
</gene>
<dbReference type="InterPro" id="IPR010147">
    <property type="entry name" value="CRISPR-assoc_prot_CasD"/>
</dbReference>
<dbReference type="RefSeq" id="WP_190057939.1">
    <property type="nucleotide sequence ID" value="NZ_BMWH01000010.1"/>
</dbReference>
<evidence type="ECO:0000256" key="2">
    <source>
        <dbReference type="SAM" id="MobiDB-lite"/>
    </source>
</evidence>